<proteinExistence type="predicted"/>
<sequence length="459" mass="49185">MEYTAPDAVGAGSSNNLRSIRSSCDRCRFHKLRCDRSASDGPVELPCGRCARAKTPCVLGRRRPANKRQPSVSTTKSSTSSTATTATTATADAEQHGETVTYPHPQASFPSQSQLPTPTPTSPTIPRATPSAQSWENQHDYERVHENESENENESQNGMSGMHDVADNHPGQENSMSGWGSMPQGMEFNLNDTFIFDADLLDPPPWLPAPILPDQSTDAATMMNTTSTAVPGQRLIMLIANMQQCLQILEHGPWQKDSANTLDDYPVGTVLHLSQELGSIASSVLSRGCIMGTITRREYVSETESPAGGEAHTTEPKGIDGGSDTVTPLLVLSGYMSLVRIYSIVLGHFQTHISSVPSNSNADHSSGMRSASTNPTLQLGELPCTSVAPILGKIHTALRMLLAAVHGVEEKLGPGGAVARNLVVALLAQDAVLDIGDFHGGLLTKMQLVKEILQEKMNL</sequence>
<dbReference type="PROSITE" id="PS00463">
    <property type="entry name" value="ZN2_CY6_FUNGAL_1"/>
    <property type="match status" value="1"/>
</dbReference>
<keyword evidence="1" id="KW-0539">Nucleus</keyword>
<dbReference type="SMART" id="SM00066">
    <property type="entry name" value="GAL4"/>
    <property type="match status" value="1"/>
</dbReference>
<evidence type="ECO:0000313" key="4">
    <source>
        <dbReference type="EMBL" id="RDL30417.1"/>
    </source>
</evidence>
<comment type="caution">
    <text evidence="4">The sequence shown here is derived from an EMBL/GenBank/DDBJ whole genome shotgun (WGS) entry which is preliminary data.</text>
</comment>
<evidence type="ECO:0000256" key="1">
    <source>
        <dbReference type="ARBA" id="ARBA00023242"/>
    </source>
</evidence>
<dbReference type="InterPro" id="IPR052780">
    <property type="entry name" value="AAA_Catabolism_Regulators"/>
</dbReference>
<accession>A0A370T9S9</accession>
<keyword evidence="5" id="KW-1185">Reference proteome</keyword>
<feature type="region of interest" description="Disordered" evidence="2">
    <location>
        <begin position="300"/>
        <end position="320"/>
    </location>
</feature>
<dbReference type="RefSeq" id="XP_031864942.1">
    <property type="nucleotide sequence ID" value="XM_032018918.1"/>
</dbReference>
<dbReference type="GO" id="GO:0008270">
    <property type="term" value="F:zinc ion binding"/>
    <property type="evidence" value="ECO:0007669"/>
    <property type="project" value="InterPro"/>
</dbReference>
<feature type="domain" description="Zn(2)-C6 fungal-type" evidence="3">
    <location>
        <begin position="23"/>
        <end position="59"/>
    </location>
</feature>
<dbReference type="GO" id="GO:0000981">
    <property type="term" value="F:DNA-binding transcription factor activity, RNA polymerase II-specific"/>
    <property type="evidence" value="ECO:0007669"/>
    <property type="project" value="InterPro"/>
</dbReference>
<gene>
    <name evidence="4" type="ORF">BP5553_10295</name>
</gene>
<dbReference type="PROSITE" id="PS50048">
    <property type="entry name" value="ZN2_CY6_FUNGAL_2"/>
    <property type="match status" value="1"/>
</dbReference>
<dbReference type="Pfam" id="PF00172">
    <property type="entry name" value="Zn_clus"/>
    <property type="match status" value="1"/>
</dbReference>
<dbReference type="InterPro" id="IPR001138">
    <property type="entry name" value="Zn2Cys6_DnaBD"/>
</dbReference>
<evidence type="ECO:0000259" key="3">
    <source>
        <dbReference type="PROSITE" id="PS50048"/>
    </source>
</evidence>
<feature type="compositionally biased region" description="Low complexity" evidence="2">
    <location>
        <begin position="73"/>
        <end position="92"/>
    </location>
</feature>
<dbReference type="Gene3D" id="4.10.240.10">
    <property type="entry name" value="Zn(2)-C6 fungal-type DNA-binding domain"/>
    <property type="match status" value="1"/>
</dbReference>
<dbReference type="Proteomes" id="UP000254866">
    <property type="component" value="Unassembled WGS sequence"/>
</dbReference>
<protein>
    <recommendedName>
        <fullName evidence="3">Zn(2)-C6 fungal-type domain-containing protein</fullName>
    </recommendedName>
</protein>
<name>A0A370T9S9_9HELO</name>
<dbReference type="STRING" id="2656787.A0A370T9S9"/>
<dbReference type="GO" id="GO:0005634">
    <property type="term" value="C:nucleus"/>
    <property type="evidence" value="ECO:0007669"/>
    <property type="project" value="TreeGrafter"/>
</dbReference>
<dbReference type="AlphaFoldDB" id="A0A370T9S9"/>
<feature type="region of interest" description="Disordered" evidence="2">
    <location>
        <begin position="61"/>
        <end position="178"/>
    </location>
</feature>
<reference evidence="4 5" key="1">
    <citation type="journal article" date="2018" name="IMA Fungus">
        <title>IMA Genome-F 9: Draft genome sequence of Annulohypoxylon stygium, Aspergillus mulundensis, Berkeleyomyces basicola (syn. Thielaviopsis basicola), Ceratocystis smalleyi, two Cercospora beticola strains, Coleophoma cylindrospora, Fusarium fracticaudum, Phialophora cf. hyalina, and Morchella septimelata.</title>
        <authorList>
            <person name="Wingfield B.D."/>
            <person name="Bills G.F."/>
            <person name="Dong Y."/>
            <person name="Huang W."/>
            <person name="Nel W.J."/>
            <person name="Swalarsk-Parry B.S."/>
            <person name="Vaghefi N."/>
            <person name="Wilken P.M."/>
            <person name="An Z."/>
            <person name="de Beer Z.W."/>
            <person name="De Vos L."/>
            <person name="Chen L."/>
            <person name="Duong T.A."/>
            <person name="Gao Y."/>
            <person name="Hammerbacher A."/>
            <person name="Kikkert J.R."/>
            <person name="Li Y."/>
            <person name="Li H."/>
            <person name="Li K."/>
            <person name="Li Q."/>
            <person name="Liu X."/>
            <person name="Ma X."/>
            <person name="Naidoo K."/>
            <person name="Pethybridge S.J."/>
            <person name="Sun J."/>
            <person name="Steenkamp E.T."/>
            <person name="van der Nest M.A."/>
            <person name="van Wyk S."/>
            <person name="Wingfield M.J."/>
            <person name="Xiong C."/>
            <person name="Yue Q."/>
            <person name="Zhang X."/>
        </authorList>
    </citation>
    <scope>NUCLEOTIDE SEQUENCE [LARGE SCALE GENOMIC DNA]</scope>
    <source>
        <strain evidence="4 5">BP 5553</strain>
    </source>
</reference>
<dbReference type="PANTHER" id="PTHR31644">
    <property type="entry name" value="TRANSCRIPTIONAL ACTIVATOR ARO80-RELATED"/>
    <property type="match status" value="1"/>
</dbReference>
<dbReference type="CDD" id="cd00067">
    <property type="entry name" value="GAL4"/>
    <property type="match status" value="1"/>
</dbReference>
<dbReference type="GeneID" id="43603144"/>
<feature type="compositionally biased region" description="Basic and acidic residues" evidence="2">
    <location>
        <begin position="137"/>
        <end position="148"/>
    </location>
</feature>
<evidence type="ECO:0000313" key="5">
    <source>
        <dbReference type="Proteomes" id="UP000254866"/>
    </source>
</evidence>
<evidence type="ECO:0000256" key="2">
    <source>
        <dbReference type="SAM" id="MobiDB-lite"/>
    </source>
</evidence>
<organism evidence="4 5">
    <name type="scientific">Venustampulla echinocandica</name>
    <dbReference type="NCBI Taxonomy" id="2656787"/>
    <lineage>
        <taxon>Eukaryota</taxon>
        <taxon>Fungi</taxon>
        <taxon>Dikarya</taxon>
        <taxon>Ascomycota</taxon>
        <taxon>Pezizomycotina</taxon>
        <taxon>Leotiomycetes</taxon>
        <taxon>Helotiales</taxon>
        <taxon>Pleuroascaceae</taxon>
        <taxon>Venustampulla</taxon>
    </lineage>
</organism>
<dbReference type="OrthoDB" id="4222821at2759"/>
<dbReference type="EMBL" id="NPIC01000015">
    <property type="protein sequence ID" value="RDL30417.1"/>
    <property type="molecule type" value="Genomic_DNA"/>
</dbReference>
<dbReference type="InterPro" id="IPR036864">
    <property type="entry name" value="Zn2-C6_fun-type_DNA-bd_sf"/>
</dbReference>
<dbReference type="SUPFAM" id="SSF57701">
    <property type="entry name" value="Zn2/Cys6 DNA-binding domain"/>
    <property type="match status" value="1"/>
</dbReference>